<dbReference type="AlphaFoldDB" id="A0AAV7VLP4"/>
<protein>
    <submittedName>
        <fullName evidence="2">Uncharacterized protein</fullName>
    </submittedName>
</protein>
<organism evidence="2 3">
    <name type="scientific">Pleurodeles waltl</name>
    <name type="common">Iberian ribbed newt</name>
    <dbReference type="NCBI Taxonomy" id="8319"/>
    <lineage>
        <taxon>Eukaryota</taxon>
        <taxon>Metazoa</taxon>
        <taxon>Chordata</taxon>
        <taxon>Craniata</taxon>
        <taxon>Vertebrata</taxon>
        <taxon>Euteleostomi</taxon>
        <taxon>Amphibia</taxon>
        <taxon>Batrachia</taxon>
        <taxon>Caudata</taxon>
        <taxon>Salamandroidea</taxon>
        <taxon>Salamandridae</taxon>
        <taxon>Pleurodelinae</taxon>
        <taxon>Pleurodeles</taxon>
    </lineage>
</organism>
<evidence type="ECO:0000256" key="1">
    <source>
        <dbReference type="SAM" id="MobiDB-lite"/>
    </source>
</evidence>
<comment type="caution">
    <text evidence="2">The sequence shown here is derived from an EMBL/GenBank/DDBJ whole genome shotgun (WGS) entry which is preliminary data.</text>
</comment>
<sequence length="112" mass="11827">MAGDWGRLPVIGPRPPRRPSAARLPQSGVRRCSDSSPPPGAEAGTRGDRRCTGRRGAHVAGGPVGRPSGAGHDISWAWPEGEQRPQLDPGLPRWVPSAQSEQALHCSEILGD</sequence>
<feature type="region of interest" description="Disordered" evidence="1">
    <location>
        <begin position="1"/>
        <end position="112"/>
    </location>
</feature>
<name>A0AAV7VLP4_PLEWA</name>
<gene>
    <name evidence="2" type="ORF">NDU88_005061</name>
</gene>
<dbReference type="Proteomes" id="UP001066276">
    <property type="component" value="Chromosome 2_1"/>
</dbReference>
<keyword evidence="3" id="KW-1185">Reference proteome</keyword>
<accession>A0AAV7VLP4</accession>
<dbReference type="EMBL" id="JANPWB010000003">
    <property type="protein sequence ID" value="KAJ1201248.1"/>
    <property type="molecule type" value="Genomic_DNA"/>
</dbReference>
<proteinExistence type="predicted"/>
<evidence type="ECO:0000313" key="2">
    <source>
        <dbReference type="EMBL" id="KAJ1201248.1"/>
    </source>
</evidence>
<evidence type="ECO:0000313" key="3">
    <source>
        <dbReference type="Proteomes" id="UP001066276"/>
    </source>
</evidence>
<reference evidence="2" key="1">
    <citation type="journal article" date="2022" name="bioRxiv">
        <title>Sequencing and chromosome-scale assembly of the giantPleurodeles waltlgenome.</title>
        <authorList>
            <person name="Brown T."/>
            <person name="Elewa A."/>
            <person name="Iarovenko S."/>
            <person name="Subramanian E."/>
            <person name="Araus A.J."/>
            <person name="Petzold A."/>
            <person name="Susuki M."/>
            <person name="Suzuki K.-i.T."/>
            <person name="Hayashi T."/>
            <person name="Toyoda A."/>
            <person name="Oliveira C."/>
            <person name="Osipova E."/>
            <person name="Leigh N.D."/>
            <person name="Simon A."/>
            <person name="Yun M.H."/>
        </authorList>
    </citation>
    <scope>NUCLEOTIDE SEQUENCE</scope>
    <source>
        <strain evidence="2">20211129_DDA</strain>
        <tissue evidence="2">Liver</tissue>
    </source>
</reference>